<evidence type="ECO:0000256" key="5">
    <source>
        <dbReference type="ARBA" id="ARBA00023125"/>
    </source>
</evidence>
<protein>
    <recommendedName>
        <fullName evidence="6">Chromosome partition protein Smc</fullName>
    </recommendedName>
</protein>
<dbReference type="SUPFAM" id="SSF75553">
    <property type="entry name" value="Smc hinge domain"/>
    <property type="match status" value="1"/>
</dbReference>
<name>A0A938BV14_UNCW3</name>
<sequence>MRIKELQLIGFKSFQDKVTLRFSPGLNAVIGPNGCGKTNVLDALRWVLGEQSFTLLRCAKNEDLIFGGTATVAAVNLAEVKLVLDDVAQDEGQPPAEVEIRRRYFRSGESEYYLNKQPCRLRDIQEVFFSSGAGTKAYSIFDLRQMREIISGNIRKMFEEAASLAKYQDAKADCLRKLELTNGDLLRLDDIIAERERFVRSLQRQAGRLRAFDKLKAEEKGLRLIELKADSEAMQRDLQRAQADTEAIEQAEAARVAEIRRLDEELKTQRGRVRDLQILKDELAAKVQSQRQAVSDLEGRNLLARQRIELLAGATDRGETERVALEENLRQMEQTFAQTLDKLAAANERQARSQETLERQRRAVQALEEQLYGLRSHEVDLRRQMQERLEQGQTSRQELARLDAALENQRETSARLAAENGSVRARLDRNQEEVASTRQKIAEAEAAIGSGRKRIEALRSELAGARDERNRLRSEDARLREERSGLETELALLRAAIASEQAETGRAALAEGLRGEASAFLEVATGWERACEAALYAVVDFLVSAAGPEKLAETAGKRPDLRFGFLTSVPDSQLPAPPALPVDGAVVGPLSEFVKVKSEAPAVLRQLVEASLVAGNAADLDRLSRQYPGWSFVTRDGVCRFPDGRLVIEGRDSGRLSAGRSIHDKGERLGHVEAEIERTTVAEAALARRREELEKEIEQVEFEVGETGRRKASLDAAFELTAATGEELGRDLERLRAGQHASAAQVRTLEERRSGLVATSGEFEAQTQSGTGALARTEAEARELEQKVKAELELSSQALAELSEARQVGSRLEAENAFAKRQIDDGRRRLQEYTAGAERNREESKVLEKEIGERTVEIGQARSVLAGFEEEAGKLHIAELARAEEALEANLAEMRQAQERNQNVLMEQRMKLFELNQRFVAIGEEARSTYGADIAAFQPAATEGAEERLAQVRQRLEALGQVNPLAAQEYAQEKTDLTRLVTQREDVAAAKLNLESALTEIDRHAQEQFAATYGEVRGHFREIFQTLFLEGEADLVMTNDTNPLESEIGIIAKPRGKNPKRLEQLSDGEKALLAVSLLFAFYRVKPAPFCFLDEVDAPLDDANVGRFADYLRGISERTQVVIITHNRLTVERADVVFGVTAEQPGISTLVSVSLAEYRQQAQPVAAS</sequence>
<dbReference type="Proteomes" id="UP000779900">
    <property type="component" value="Unassembled WGS sequence"/>
</dbReference>
<proteinExistence type="inferred from homology"/>
<dbReference type="InterPro" id="IPR003395">
    <property type="entry name" value="RecF/RecN/SMC_N"/>
</dbReference>
<feature type="coiled-coil region" evidence="6">
    <location>
        <begin position="224"/>
        <end position="503"/>
    </location>
</feature>
<dbReference type="EMBL" id="VGIR01000103">
    <property type="protein sequence ID" value="MBM3332578.1"/>
    <property type="molecule type" value="Genomic_DNA"/>
</dbReference>
<feature type="domain" description="RecF/RecN/SMC N-terminal" evidence="7">
    <location>
        <begin position="3"/>
        <end position="1147"/>
    </location>
</feature>
<keyword evidence="2 6" id="KW-0547">Nucleotide-binding</keyword>
<dbReference type="InterPro" id="IPR027417">
    <property type="entry name" value="P-loop_NTPase"/>
</dbReference>
<feature type="coiled-coil region" evidence="6">
    <location>
        <begin position="676"/>
        <end position="710"/>
    </location>
</feature>
<reference evidence="8" key="1">
    <citation type="submission" date="2019-03" db="EMBL/GenBank/DDBJ databases">
        <title>Lake Tanganyika Metagenome-Assembled Genomes (MAGs).</title>
        <authorList>
            <person name="Tran P."/>
        </authorList>
    </citation>
    <scope>NUCLEOTIDE SEQUENCE</scope>
    <source>
        <strain evidence="8">K_DeepCast_150m_m2_040</strain>
    </source>
</reference>
<gene>
    <name evidence="6 8" type="primary">smc</name>
    <name evidence="8" type="ORF">FJY68_12160</name>
</gene>
<dbReference type="GO" id="GO:0005524">
    <property type="term" value="F:ATP binding"/>
    <property type="evidence" value="ECO:0007669"/>
    <property type="project" value="UniProtKB-UniRule"/>
</dbReference>
<evidence type="ECO:0000256" key="2">
    <source>
        <dbReference type="ARBA" id="ARBA00022741"/>
    </source>
</evidence>
<accession>A0A938BV14</accession>
<dbReference type="InterPro" id="IPR011890">
    <property type="entry name" value="SMC_prok"/>
</dbReference>
<comment type="subunit">
    <text evidence="6">Homodimer.</text>
</comment>
<feature type="binding site" evidence="6">
    <location>
        <begin position="32"/>
        <end position="39"/>
    </location>
    <ligand>
        <name>ATP</name>
        <dbReference type="ChEBI" id="CHEBI:30616"/>
    </ligand>
</feature>
<dbReference type="GO" id="GO:0016887">
    <property type="term" value="F:ATP hydrolysis activity"/>
    <property type="evidence" value="ECO:0007669"/>
    <property type="project" value="InterPro"/>
</dbReference>
<feature type="coiled-coil region" evidence="6">
    <location>
        <begin position="774"/>
        <end position="850"/>
    </location>
</feature>
<dbReference type="GO" id="GO:0005694">
    <property type="term" value="C:chromosome"/>
    <property type="evidence" value="ECO:0007669"/>
    <property type="project" value="InterPro"/>
</dbReference>
<dbReference type="GO" id="GO:0007062">
    <property type="term" value="P:sister chromatid cohesion"/>
    <property type="evidence" value="ECO:0007669"/>
    <property type="project" value="InterPro"/>
</dbReference>
<dbReference type="PIRSF" id="PIRSF005719">
    <property type="entry name" value="SMC"/>
    <property type="match status" value="1"/>
</dbReference>
<comment type="subcellular location">
    <subcellularLocation>
        <location evidence="6">Cytoplasm</location>
    </subcellularLocation>
</comment>
<comment type="function">
    <text evidence="6">Required for chromosome condensation and partitioning.</text>
</comment>
<feature type="coiled-coil region" evidence="6">
    <location>
        <begin position="877"/>
        <end position="907"/>
    </location>
</feature>
<keyword evidence="3 6" id="KW-0067">ATP-binding</keyword>
<evidence type="ECO:0000256" key="4">
    <source>
        <dbReference type="ARBA" id="ARBA00023054"/>
    </source>
</evidence>
<dbReference type="GO" id="GO:0030261">
    <property type="term" value="P:chromosome condensation"/>
    <property type="evidence" value="ECO:0007669"/>
    <property type="project" value="InterPro"/>
</dbReference>
<comment type="domain">
    <text evidence="6">Contains large globular domains required for ATP hydrolysis at each terminus and a third globular domain forming a flexible hinge near the middle of the molecule. These domains are separated by coiled-coil structures.</text>
</comment>
<dbReference type="GO" id="GO:0007059">
    <property type="term" value="P:chromosome segregation"/>
    <property type="evidence" value="ECO:0007669"/>
    <property type="project" value="UniProtKB-UniRule"/>
</dbReference>
<keyword evidence="1 6" id="KW-0963">Cytoplasm</keyword>
<dbReference type="SUPFAM" id="SSF52540">
    <property type="entry name" value="P-loop containing nucleoside triphosphate hydrolases"/>
    <property type="match status" value="1"/>
</dbReference>
<comment type="similarity">
    <text evidence="6">Belongs to the SMC family.</text>
</comment>
<comment type="caution">
    <text evidence="8">The sequence shown here is derived from an EMBL/GenBank/DDBJ whole genome shotgun (WGS) entry which is preliminary data.</text>
</comment>
<dbReference type="GO" id="GO:0006260">
    <property type="term" value="P:DNA replication"/>
    <property type="evidence" value="ECO:0007669"/>
    <property type="project" value="UniProtKB-UniRule"/>
</dbReference>
<evidence type="ECO:0000256" key="1">
    <source>
        <dbReference type="ARBA" id="ARBA00022490"/>
    </source>
</evidence>
<keyword evidence="5 6" id="KW-0238">DNA-binding</keyword>
<dbReference type="InterPro" id="IPR036277">
    <property type="entry name" value="SMC_hinge_sf"/>
</dbReference>
<dbReference type="Pfam" id="PF02463">
    <property type="entry name" value="SMC_N"/>
    <property type="match status" value="1"/>
</dbReference>
<evidence type="ECO:0000256" key="3">
    <source>
        <dbReference type="ARBA" id="ARBA00022840"/>
    </source>
</evidence>
<dbReference type="GO" id="GO:0005737">
    <property type="term" value="C:cytoplasm"/>
    <property type="evidence" value="ECO:0007669"/>
    <property type="project" value="UniProtKB-SubCell"/>
</dbReference>
<organism evidence="8 9">
    <name type="scientific">candidate division WOR-3 bacterium</name>
    <dbReference type="NCBI Taxonomy" id="2052148"/>
    <lineage>
        <taxon>Bacteria</taxon>
        <taxon>Bacteria division WOR-3</taxon>
    </lineage>
</organism>
<dbReference type="NCBIfam" id="TIGR02168">
    <property type="entry name" value="SMC_prok_B"/>
    <property type="match status" value="1"/>
</dbReference>
<dbReference type="GO" id="GO:0003677">
    <property type="term" value="F:DNA binding"/>
    <property type="evidence" value="ECO:0007669"/>
    <property type="project" value="UniProtKB-UniRule"/>
</dbReference>
<evidence type="ECO:0000256" key="6">
    <source>
        <dbReference type="HAMAP-Rule" id="MF_01894"/>
    </source>
</evidence>
<dbReference type="HAMAP" id="MF_01894">
    <property type="entry name" value="Smc_prok"/>
    <property type="match status" value="1"/>
</dbReference>
<evidence type="ECO:0000313" key="9">
    <source>
        <dbReference type="Proteomes" id="UP000779900"/>
    </source>
</evidence>
<evidence type="ECO:0000259" key="7">
    <source>
        <dbReference type="Pfam" id="PF02463"/>
    </source>
</evidence>
<dbReference type="Gene3D" id="1.10.287.1490">
    <property type="match status" value="1"/>
</dbReference>
<evidence type="ECO:0000313" key="8">
    <source>
        <dbReference type="EMBL" id="MBM3332578.1"/>
    </source>
</evidence>
<dbReference type="AlphaFoldDB" id="A0A938BV14"/>
<dbReference type="InterPro" id="IPR024704">
    <property type="entry name" value="SMC"/>
</dbReference>
<keyword evidence="4 6" id="KW-0175">Coiled coil</keyword>
<dbReference type="Gene3D" id="3.40.50.300">
    <property type="entry name" value="P-loop containing nucleotide triphosphate hydrolases"/>
    <property type="match status" value="2"/>
</dbReference>
<dbReference type="PANTHER" id="PTHR43977">
    <property type="entry name" value="STRUCTURAL MAINTENANCE OF CHROMOSOMES PROTEIN 3"/>
    <property type="match status" value="1"/>
</dbReference>